<organism evidence="3 4">
    <name type="scientific">Halomonas dongshanensis</name>
    <dbReference type="NCBI Taxonomy" id="2890835"/>
    <lineage>
        <taxon>Bacteria</taxon>
        <taxon>Pseudomonadati</taxon>
        <taxon>Pseudomonadota</taxon>
        <taxon>Gammaproteobacteria</taxon>
        <taxon>Oceanospirillales</taxon>
        <taxon>Halomonadaceae</taxon>
        <taxon>Halomonas</taxon>
    </lineage>
</organism>
<keyword evidence="1" id="KW-1133">Transmembrane helix</keyword>
<feature type="transmembrane region" description="Helical" evidence="1">
    <location>
        <begin position="91"/>
        <end position="113"/>
    </location>
</feature>
<comment type="caution">
    <text evidence="3">The sequence shown here is derived from an EMBL/GenBank/DDBJ whole genome shotgun (WGS) entry which is preliminary data.</text>
</comment>
<feature type="domain" description="Phosphatidic acid phosphatase type 2/haloperoxidase" evidence="2">
    <location>
        <begin position="91"/>
        <end position="208"/>
    </location>
</feature>
<keyword evidence="4" id="KW-1185">Reference proteome</keyword>
<name>A0ABT2EGQ0_9GAMM</name>
<feature type="transmembrane region" description="Helical" evidence="1">
    <location>
        <begin position="61"/>
        <end position="79"/>
    </location>
</feature>
<dbReference type="CDD" id="cd01610">
    <property type="entry name" value="PAP2_like"/>
    <property type="match status" value="1"/>
</dbReference>
<reference evidence="3" key="1">
    <citation type="submission" date="2021-11" db="EMBL/GenBank/DDBJ databases">
        <title>Halomonas sp., isolated from a coastal aquaculture zone in Dongshan Bay.</title>
        <authorList>
            <person name="Lin W."/>
        </authorList>
    </citation>
    <scope>NUCLEOTIDE SEQUENCE</scope>
    <source>
        <strain evidence="3">Yzlin-01</strain>
    </source>
</reference>
<evidence type="ECO:0000313" key="3">
    <source>
        <dbReference type="EMBL" id="MCS2610751.1"/>
    </source>
</evidence>
<dbReference type="RefSeq" id="WP_259037249.1">
    <property type="nucleotide sequence ID" value="NZ_JAJISC010000008.1"/>
</dbReference>
<protein>
    <submittedName>
        <fullName evidence="3">Phosphatase PAP2 family protein</fullName>
    </submittedName>
</protein>
<evidence type="ECO:0000313" key="4">
    <source>
        <dbReference type="Proteomes" id="UP001165542"/>
    </source>
</evidence>
<dbReference type="InterPro" id="IPR036938">
    <property type="entry name" value="PAP2/HPO_sf"/>
</dbReference>
<dbReference type="EMBL" id="JAJISC010000008">
    <property type="protein sequence ID" value="MCS2610751.1"/>
    <property type="molecule type" value="Genomic_DNA"/>
</dbReference>
<keyword evidence="1" id="KW-0472">Membrane</keyword>
<accession>A0ABT2EGQ0</accession>
<keyword evidence="1" id="KW-0812">Transmembrane</keyword>
<dbReference type="Pfam" id="PF01569">
    <property type="entry name" value="PAP2"/>
    <property type="match status" value="1"/>
</dbReference>
<dbReference type="SUPFAM" id="SSF48317">
    <property type="entry name" value="Acid phosphatase/Vanadium-dependent haloperoxidase"/>
    <property type="match status" value="1"/>
</dbReference>
<proteinExistence type="predicted"/>
<evidence type="ECO:0000256" key="1">
    <source>
        <dbReference type="SAM" id="Phobius"/>
    </source>
</evidence>
<dbReference type="InterPro" id="IPR000326">
    <property type="entry name" value="PAP2/HPO"/>
</dbReference>
<feature type="transmembrane region" description="Helical" evidence="1">
    <location>
        <begin position="167"/>
        <end position="187"/>
    </location>
</feature>
<dbReference type="SMART" id="SM00014">
    <property type="entry name" value="acidPPc"/>
    <property type="match status" value="1"/>
</dbReference>
<evidence type="ECO:0000259" key="2">
    <source>
        <dbReference type="SMART" id="SM00014"/>
    </source>
</evidence>
<dbReference type="Proteomes" id="UP001165542">
    <property type="component" value="Unassembled WGS sequence"/>
</dbReference>
<feature type="transmembrane region" description="Helical" evidence="1">
    <location>
        <begin position="7"/>
        <end position="28"/>
    </location>
</feature>
<gene>
    <name evidence="3" type="ORF">LLY24_15655</name>
</gene>
<dbReference type="Gene3D" id="1.20.144.10">
    <property type="entry name" value="Phosphatidic acid phosphatase type 2/haloperoxidase"/>
    <property type="match status" value="1"/>
</dbReference>
<feature type="transmembrane region" description="Helical" evidence="1">
    <location>
        <begin position="193"/>
        <end position="214"/>
    </location>
</feature>
<sequence length="242" mass="27228">MQLRRILFCNALGFALILSWWLPSVLFWTKLDDDVFFFFNQFISPVYPRWVEALALLNTRAFDYVMFGVLVVILFFAMLRDKSGRWPKWLAIGLIMAAVGALFGEMLHVHLLMERPSPTLFHDGANLLTDYTLINAKAEAANSFPSDHGLLAMVFATFMLRFADRLIASLSVAVAVLVTLPRIMVGGHWVSDVYFGALAIALVALPWILCNAYIMRLVEQMARFFEASFHRLVASLTGSKGG</sequence>